<gene>
    <name evidence="1" type="ORF">CLIB1444_13S02014</name>
</gene>
<protein>
    <submittedName>
        <fullName evidence="1">Cyclin Ccl1p</fullName>
    </submittedName>
</protein>
<proteinExistence type="predicted"/>
<name>A0ACA9YE87_9ASCO</name>
<evidence type="ECO:0000313" key="1">
    <source>
        <dbReference type="EMBL" id="CAH6723175.1"/>
    </source>
</evidence>
<reference evidence="1" key="1">
    <citation type="submission" date="2022-06" db="EMBL/GenBank/DDBJ databases">
        <authorList>
            <person name="Legras J.-L."/>
            <person name="Devillers H."/>
            <person name="Grondin C."/>
        </authorList>
    </citation>
    <scope>NUCLEOTIDE SEQUENCE</scope>
    <source>
        <strain evidence="1">CLIB 1444</strain>
    </source>
</reference>
<sequence>MTNDPVARSNITADDLYRRSTQFRVWSYTKDKLVETRENTNENGRALAIKKFNISFETFKKDNSEIFESHKEELDPHTLIDLITLDEEIKYLNFYAKNILEAAKYFKMSTQVKSTALSFFKKFYLLNSVMQYHPKNILYTCLFLAAKSENYFISIETFCKGLQKTEPKDILDLEFTVLQSLKFTLLVHHPFRPLYGFFLDFQQVLSDIKIDEIGELYDQAKNWLNNYALLSDVSFLFTPPQIALAAMYDTNPNITNSYLSKKFKKLDTIKEGEVNGQTDYDLIFRTIENCIETAKQLIESTREESTKIDRKCFFAINPDKLINKKLKKIKQGLQPQ</sequence>
<accession>A0ACA9YE87</accession>
<comment type="caution">
    <text evidence="1">The sequence shown here is derived from an EMBL/GenBank/DDBJ whole genome shotgun (WGS) entry which is preliminary data.</text>
</comment>
<dbReference type="Proteomes" id="UP001152531">
    <property type="component" value="Unassembled WGS sequence"/>
</dbReference>
<keyword evidence="2" id="KW-1185">Reference proteome</keyword>
<evidence type="ECO:0000313" key="2">
    <source>
        <dbReference type="Proteomes" id="UP001152531"/>
    </source>
</evidence>
<dbReference type="EMBL" id="CALSDN010000013">
    <property type="protein sequence ID" value="CAH6723175.1"/>
    <property type="molecule type" value="Genomic_DNA"/>
</dbReference>
<organism evidence="1 2">
    <name type="scientific">[Candida] jaroonii</name>
    <dbReference type="NCBI Taxonomy" id="467808"/>
    <lineage>
        <taxon>Eukaryota</taxon>
        <taxon>Fungi</taxon>
        <taxon>Dikarya</taxon>
        <taxon>Ascomycota</taxon>
        <taxon>Saccharomycotina</taxon>
        <taxon>Pichiomycetes</taxon>
        <taxon>Debaryomycetaceae</taxon>
        <taxon>Yamadazyma</taxon>
    </lineage>
</organism>